<organism evidence="4">
    <name type="scientific">marine sediment metagenome</name>
    <dbReference type="NCBI Taxonomy" id="412755"/>
    <lineage>
        <taxon>unclassified sequences</taxon>
        <taxon>metagenomes</taxon>
        <taxon>ecological metagenomes</taxon>
    </lineage>
</organism>
<keyword evidence="2" id="KW-0808">Transferase</keyword>
<protein>
    <recommendedName>
        <fullName evidence="3">DNA methylase N-4/N-6 domain-containing protein</fullName>
    </recommendedName>
</protein>
<dbReference type="InterPro" id="IPR002941">
    <property type="entry name" value="DNA_methylase_N4/N6"/>
</dbReference>
<sequence length="233" mass="27138">MNKINGLPTLSDKSIDLCISDIPFNVNLQSSKKKNEPKHRNINPDKITYKDNKNNYLDWCKSWFIQLERICNGIVLQIGEKNISMWCKIKKPKGYAFRLKPNSKTLSPIAYRNLISTLIFYGKTNRMNNNFFDYFVFSGFLRKNAKHKNLIHPCPLRYKFWEDLIKRLKPKSVIDPFIGSGTTAEVCLNLGIPYIGYEISPIYKQDMDLRIIGSNLSKSGLKYWFKKKLLLGI</sequence>
<dbReference type="GO" id="GO:0003677">
    <property type="term" value="F:DNA binding"/>
    <property type="evidence" value="ECO:0007669"/>
    <property type="project" value="InterPro"/>
</dbReference>
<dbReference type="InterPro" id="IPR001091">
    <property type="entry name" value="RM_Methyltransferase"/>
</dbReference>
<dbReference type="InterPro" id="IPR029063">
    <property type="entry name" value="SAM-dependent_MTases_sf"/>
</dbReference>
<evidence type="ECO:0000256" key="1">
    <source>
        <dbReference type="ARBA" id="ARBA00022603"/>
    </source>
</evidence>
<feature type="domain" description="DNA methylase N-4/N-6" evidence="3">
    <location>
        <begin position="124"/>
        <end position="205"/>
    </location>
</feature>
<comment type="caution">
    <text evidence="4">The sequence shown here is derived from an EMBL/GenBank/DDBJ whole genome shotgun (WGS) entry which is preliminary data.</text>
</comment>
<name>A0A0F9KE01_9ZZZZ</name>
<dbReference type="GO" id="GO:0008170">
    <property type="term" value="F:N-methyltransferase activity"/>
    <property type="evidence" value="ECO:0007669"/>
    <property type="project" value="InterPro"/>
</dbReference>
<evidence type="ECO:0000313" key="4">
    <source>
        <dbReference type="EMBL" id="KKM72881.1"/>
    </source>
</evidence>
<keyword evidence="1" id="KW-0489">Methyltransferase</keyword>
<gene>
    <name evidence="4" type="ORF">LCGC14_1416000</name>
</gene>
<dbReference type="SUPFAM" id="SSF53335">
    <property type="entry name" value="S-adenosyl-L-methionine-dependent methyltransferases"/>
    <property type="match status" value="1"/>
</dbReference>
<dbReference type="EMBL" id="LAZR01009391">
    <property type="protein sequence ID" value="KKM72881.1"/>
    <property type="molecule type" value="Genomic_DNA"/>
</dbReference>
<proteinExistence type="predicted"/>
<dbReference type="AlphaFoldDB" id="A0A0F9KE01"/>
<dbReference type="GO" id="GO:0032259">
    <property type="term" value="P:methylation"/>
    <property type="evidence" value="ECO:0007669"/>
    <property type="project" value="UniProtKB-KW"/>
</dbReference>
<dbReference type="PRINTS" id="PR00508">
    <property type="entry name" value="S21N4MTFRASE"/>
</dbReference>
<evidence type="ECO:0000259" key="3">
    <source>
        <dbReference type="Pfam" id="PF01555"/>
    </source>
</evidence>
<dbReference type="Gene3D" id="3.40.50.150">
    <property type="entry name" value="Vaccinia Virus protein VP39"/>
    <property type="match status" value="1"/>
</dbReference>
<reference evidence="4" key="1">
    <citation type="journal article" date="2015" name="Nature">
        <title>Complex archaea that bridge the gap between prokaryotes and eukaryotes.</title>
        <authorList>
            <person name="Spang A."/>
            <person name="Saw J.H."/>
            <person name="Jorgensen S.L."/>
            <person name="Zaremba-Niedzwiedzka K."/>
            <person name="Martijn J."/>
            <person name="Lind A.E."/>
            <person name="van Eijk R."/>
            <person name="Schleper C."/>
            <person name="Guy L."/>
            <person name="Ettema T.J."/>
        </authorList>
    </citation>
    <scope>NUCLEOTIDE SEQUENCE</scope>
</reference>
<accession>A0A0F9KE01</accession>
<dbReference type="Pfam" id="PF01555">
    <property type="entry name" value="N6_N4_Mtase"/>
    <property type="match status" value="1"/>
</dbReference>
<evidence type="ECO:0000256" key="2">
    <source>
        <dbReference type="ARBA" id="ARBA00022679"/>
    </source>
</evidence>